<dbReference type="EMBL" id="CP082904">
    <property type="protein sequence ID" value="UQY43133.1"/>
    <property type="molecule type" value="Genomic_DNA"/>
</dbReference>
<dbReference type="Pfam" id="PF11692">
    <property type="entry name" value="DUF3289"/>
    <property type="match status" value="2"/>
</dbReference>
<sequence length="261" mass="30200">MTETLISPTLKLPCLLFATQHAMDDYGAPDMLYGDLSSEVLRQQYHLRDISARVDPFTHPSREESARILFDEFRDLSDMFSFYDDYKSLARMMITHMQYGNGAVFSHPLLDQAMAEHSSMKSSLNAILVAIQTYIDWEENFLPTSAIKDITDSIEETSLPRFNNFTDRFNGLGITVHGTWATHISLESLLIKKGVFTAVIKYHIQDHFGLDAADINNNFYRQFRIFRIWFYLQHIKDNAFKPFISDITLTKKISVGRYDKI</sequence>
<name>A0ABY4R786_9GAMM</name>
<dbReference type="InterPro" id="IPR017483">
    <property type="entry name" value="CHP03034"/>
</dbReference>
<organism evidence="1 2">
    <name type="scientific">Mixta hanseatica</name>
    <dbReference type="NCBI Taxonomy" id="2872648"/>
    <lineage>
        <taxon>Bacteria</taxon>
        <taxon>Pseudomonadati</taxon>
        <taxon>Pseudomonadota</taxon>
        <taxon>Gammaproteobacteria</taxon>
        <taxon>Enterobacterales</taxon>
        <taxon>Erwiniaceae</taxon>
        <taxon>Mixta</taxon>
    </lineage>
</organism>
<evidence type="ECO:0000313" key="2">
    <source>
        <dbReference type="Proteomes" id="UP001056635"/>
    </source>
</evidence>
<proteinExistence type="predicted"/>
<accession>A0ABY4R786</accession>
<dbReference type="RefSeq" id="WP_249891826.1">
    <property type="nucleotide sequence ID" value="NZ_CP082904.1"/>
</dbReference>
<evidence type="ECO:0000313" key="1">
    <source>
        <dbReference type="EMBL" id="UQY43133.1"/>
    </source>
</evidence>
<dbReference type="Proteomes" id="UP001056635">
    <property type="component" value="Chromosome"/>
</dbReference>
<reference evidence="1" key="1">
    <citation type="submission" date="2021-09" db="EMBL/GenBank/DDBJ databases">
        <title>First case of bloodstream infection caused by Mixta hanseatica sp. nov., a member of the Erwiniaceae family.</title>
        <authorList>
            <person name="Both A."/>
            <person name="Huang J."/>
            <person name="Wenzel P."/>
            <person name="Aepfelbacher M."/>
            <person name="Rohde H."/>
            <person name="Christner M."/>
            <person name="Hentschke M."/>
        </authorList>
    </citation>
    <scope>NUCLEOTIDE SEQUENCE</scope>
    <source>
        <strain evidence="1">X22927</strain>
    </source>
</reference>
<protein>
    <submittedName>
        <fullName evidence="1">DUF3289 family protein</fullName>
    </submittedName>
</protein>
<keyword evidence="2" id="KW-1185">Reference proteome</keyword>
<gene>
    <name evidence="1" type="ORF">K6958_14685</name>
</gene>
<dbReference type="NCBIfam" id="TIGR03034">
    <property type="entry name" value="YPO3983 family protein"/>
    <property type="match status" value="1"/>
</dbReference>